<feature type="domain" description="Cobalamin biosynthesis central region" evidence="3">
    <location>
        <begin position="145"/>
        <end position="233"/>
    </location>
</feature>
<dbReference type="InterPro" id="IPR002750">
    <property type="entry name" value="CobE/GbiG_C"/>
</dbReference>
<organism evidence="4 5">
    <name type="scientific">Thermus tengchongensis</name>
    <dbReference type="NCBI Taxonomy" id="1214928"/>
    <lineage>
        <taxon>Bacteria</taxon>
        <taxon>Thermotogati</taxon>
        <taxon>Deinococcota</taxon>
        <taxon>Deinococci</taxon>
        <taxon>Thermales</taxon>
        <taxon>Thermaceae</taxon>
        <taxon>Thermus</taxon>
    </lineage>
</organism>
<dbReference type="SUPFAM" id="SSF159672">
    <property type="entry name" value="CbiG N-terminal domain-like"/>
    <property type="match status" value="1"/>
</dbReference>
<evidence type="ECO:0000259" key="2">
    <source>
        <dbReference type="Pfam" id="PF11760"/>
    </source>
</evidence>
<dbReference type="Gene3D" id="3.30.420.180">
    <property type="entry name" value="CobE/GbiG C-terminal domain"/>
    <property type="match status" value="1"/>
</dbReference>
<dbReference type="InterPro" id="IPR021745">
    <property type="entry name" value="CbiG_mid"/>
</dbReference>
<gene>
    <name evidence="4" type="ORF">E0687_12635</name>
</gene>
<dbReference type="Pfam" id="PF11761">
    <property type="entry name" value="CbiG_mid"/>
    <property type="match status" value="1"/>
</dbReference>
<comment type="caution">
    <text evidence="4">The sequence shown here is derived from an EMBL/GenBank/DDBJ whole genome shotgun (WGS) entry which is preliminary data.</text>
</comment>
<dbReference type="GO" id="GO:0009236">
    <property type="term" value="P:cobalamin biosynthetic process"/>
    <property type="evidence" value="ECO:0007669"/>
    <property type="project" value="InterPro"/>
</dbReference>
<dbReference type="EMBL" id="SJZF01000036">
    <property type="protein sequence ID" value="TFU25062.1"/>
    <property type="molecule type" value="Genomic_DNA"/>
</dbReference>
<dbReference type="Gene3D" id="3.40.50.11220">
    <property type="match status" value="1"/>
</dbReference>
<dbReference type="PANTHER" id="PTHR37477:SF1">
    <property type="entry name" value="COBALT-PRECORRIN-5A HYDROLASE"/>
    <property type="match status" value="1"/>
</dbReference>
<dbReference type="InterPro" id="IPR036518">
    <property type="entry name" value="CobE/GbiG_C_sf"/>
</dbReference>
<dbReference type="AlphaFoldDB" id="A0A4Y9F8C1"/>
<reference evidence="4 5" key="1">
    <citation type="submission" date="2019-03" db="EMBL/GenBank/DDBJ databases">
        <title>Thermus tengchongensis species for the arsenic transformation mechanism.</title>
        <authorList>
            <person name="Yuan G.C."/>
        </authorList>
    </citation>
    <scope>NUCLEOTIDE SEQUENCE [LARGE SCALE GENOMIC DNA]</scope>
    <source>
        <strain evidence="4 5">15W</strain>
    </source>
</reference>
<dbReference type="RefSeq" id="WP_135261084.1">
    <property type="nucleotide sequence ID" value="NZ_SJZF01000036.1"/>
</dbReference>
<dbReference type="SUPFAM" id="SSF159664">
    <property type="entry name" value="CobE/GbiG C-terminal domain-like"/>
    <property type="match status" value="1"/>
</dbReference>
<evidence type="ECO:0000259" key="1">
    <source>
        <dbReference type="Pfam" id="PF01890"/>
    </source>
</evidence>
<dbReference type="Pfam" id="PF11760">
    <property type="entry name" value="CbiG_N"/>
    <property type="match status" value="1"/>
</dbReference>
<protein>
    <submittedName>
        <fullName evidence="4">Cobalamin biosynthesis protein CbiG</fullName>
    </submittedName>
</protein>
<evidence type="ECO:0000313" key="5">
    <source>
        <dbReference type="Proteomes" id="UP000297668"/>
    </source>
</evidence>
<accession>A0A4Y9F8C1</accession>
<dbReference type="Proteomes" id="UP000297668">
    <property type="component" value="Unassembled WGS sequence"/>
</dbReference>
<sequence length="363" mass="39111">MAEQGPLRPERVAVYTLTLPGLKVAQRVAEALPGSTLYLAAKYRHLAPSAVPVEEPLRDLLGRTWSLHDGHIFVMAAGIVLRAIAPLVLDKRVDPAVLVVDLKGRYFVPLLAGHLGGANPLARYLAAALGGEAVLTTGTDSVGAPAPDLLAKALGAWVPDWKPLKEVSALLVDGRPVGFYSDCAHLGPLARYPMVRLLEAPPWEESPLGVEGLVLFTVRRPPPLPFPTFLAHPRCLVLGIGCNRNTPMEEIRREVWGFLEEEGFARESLLKLATAELKRDEVGLLAFAEEAGLPLAFHSRETLNAQPIPNPSEAVFRHTGLWGVAEAAVLAEGARLLVEKRKRGNLTLALGVLPLALPEEALP</sequence>
<feature type="domain" description="Cobalamin synthesis G N-terminal" evidence="2">
    <location>
        <begin position="60"/>
        <end position="140"/>
    </location>
</feature>
<evidence type="ECO:0000259" key="3">
    <source>
        <dbReference type="Pfam" id="PF11761"/>
    </source>
</evidence>
<evidence type="ECO:0000313" key="4">
    <source>
        <dbReference type="EMBL" id="TFU25062.1"/>
    </source>
</evidence>
<dbReference type="Pfam" id="PF01890">
    <property type="entry name" value="CbiG_C"/>
    <property type="match status" value="1"/>
</dbReference>
<dbReference type="InterPro" id="IPR052553">
    <property type="entry name" value="CbiG_hydrolase"/>
</dbReference>
<feature type="domain" description="CobE/GbiG C-terminal" evidence="1">
    <location>
        <begin position="236"/>
        <end position="350"/>
    </location>
</feature>
<proteinExistence type="predicted"/>
<dbReference type="InterPro" id="IPR021744">
    <property type="entry name" value="CbiG_N"/>
</dbReference>
<name>A0A4Y9F8C1_9DEIN</name>
<dbReference type="PANTHER" id="PTHR37477">
    <property type="entry name" value="COBALT-PRECORRIN-5A HYDROLASE"/>
    <property type="match status" value="1"/>
</dbReference>
<dbReference type="InterPro" id="IPR038029">
    <property type="entry name" value="GbiG_N_sf"/>
</dbReference>